<dbReference type="EMBL" id="CP034562">
    <property type="protein sequence ID" value="AZQ62845.1"/>
    <property type="molecule type" value="Genomic_DNA"/>
</dbReference>
<dbReference type="AlphaFoldDB" id="A0A3Q9FLH4"/>
<dbReference type="Proteomes" id="UP000267268">
    <property type="component" value="Chromosome 1"/>
</dbReference>
<feature type="transmembrane region" description="Helical" evidence="1">
    <location>
        <begin position="39"/>
        <end position="58"/>
    </location>
</feature>
<evidence type="ECO:0000313" key="3">
    <source>
        <dbReference type="Proteomes" id="UP000267268"/>
    </source>
</evidence>
<keyword evidence="1" id="KW-0812">Transmembrane</keyword>
<dbReference type="OrthoDB" id="9876158at2"/>
<keyword evidence="1" id="KW-1133">Transmembrane helix</keyword>
<proteinExistence type="predicted"/>
<sequence>MNTNGKLILFFLFFVTMIASTIILGIVSLFSPIETVKVFTWGASILGLLFIGFTGLMAEKSTVSKK</sequence>
<evidence type="ECO:0000313" key="2">
    <source>
        <dbReference type="EMBL" id="AZQ62845.1"/>
    </source>
</evidence>
<reference evidence="2 3" key="1">
    <citation type="submission" date="2018-12" db="EMBL/GenBank/DDBJ databases">
        <title>Flammeovirga pectinis sp. nov., isolated from the gut of the Korean scallop, Patinopecten yessoensis.</title>
        <authorList>
            <person name="Bae J.-W."/>
            <person name="Jeong Y.-S."/>
            <person name="Kang W."/>
        </authorList>
    </citation>
    <scope>NUCLEOTIDE SEQUENCE [LARGE SCALE GENOMIC DNA]</scope>
    <source>
        <strain evidence="2 3">L12M1</strain>
    </source>
</reference>
<evidence type="ECO:0000256" key="1">
    <source>
        <dbReference type="SAM" id="Phobius"/>
    </source>
</evidence>
<dbReference type="KEGG" id="fll:EI427_11550"/>
<accession>A0A3Q9FLH4</accession>
<keyword evidence="3" id="KW-1185">Reference proteome</keyword>
<feature type="transmembrane region" description="Helical" evidence="1">
    <location>
        <begin position="7"/>
        <end position="33"/>
    </location>
</feature>
<protein>
    <submittedName>
        <fullName evidence="2">Uncharacterized protein</fullName>
    </submittedName>
</protein>
<dbReference type="RefSeq" id="WP_126614757.1">
    <property type="nucleotide sequence ID" value="NZ_CP034562.1"/>
</dbReference>
<organism evidence="2 3">
    <name type="scientific">Flammeovirga pectinis</name>
    <dbReference type="NCBI Taxonomy" id="2494373"/>
    <lineage>
        <taxon>Bacteria</taxon>
        <taxon>Pseudomonadati</taxon>
        <taxon>Bacteroidota</taxon>
        <taxon>Cytophagia</taxon>
        <taxon>Cytophagales</taxon>
        <taxon>Flammeovirgaceae</taxon>
        <taxon>Flammeovirga</taxon>
    </lineage>
</organism>
<keyword evidence="1" id="KW-0472">Membrane</keyword>
<gene>
    <name evidence="2" type="ORF">EI427_11550</name>
</gene>
<name>A0A3Q9FLH4_9BACT</name>